<dbReference type="InterPro" id="IPR036388">
    <property type="entry name" value="WH-like_DNA-bd_sf"/>
</dbReference>
<gene>
    <name evidence="6" type="ORF">SAMN05192565_1487</name>
</gene>
<evidence type="ECO:0000256" key="2">
    <source>
        <dbReference type="ARBA" id="ARBA00023015"/>
    </source>
</evidence>
<reference evidence="7" key="1">
    <citation type="submission" date="2016-10" db="EMBL/GenBank/DDBJ databases">
        <authorList>
            <person name="Varghese N."/>
            <person name="Submissions S."/>
        </authorList>
    </citation>
    <scope>NUCLEOTIDE SEQUENCE [LARGE SCALE GENOMIC DNA]</scope>
    <source>
        <strain evidence="7">Gh-105</strain>
    </source>
</reference>
<keyword evidence="4" id="KW-0804">Transcription</keyword>
<dbReference type="InterPro" id="IPR005119">
    <property type="entry name" value="LysR_subst-bd"/>
</dbReference>
<evidence type="ECO:0000313" key="6">
    <source>
        <dbReference type="EMBL" id="SFH14033.1"/>
    </source>
</evidence>
<dbReference type="SUPFAM" id="SSF53850">
    <property type="entry name" value="Periplasmic binding protein-like II"/>
    <property type="match status" value="1"/>
</dbReference>
<dbReference type="RefSeq" id="WP_244528893.1">
    <property type="nucleotide sequence ID" value="NZ_FOPM01000048.1"/>
</dbReference>
<proteinExistence type="inferred from homology"/>
<dbReference type="PANTHER" id="PTHR30579:SF7">
    <property type="entry name" value="HTH-TYPE TRANSCRIPTIONAL REGULATOR LRHA-RELATED"/>
    <property type="match status" value="1"/>
</dbReference>
<dbReference type="Pfam" id="PF00126">
    <property type="entry name" value="HTH_1"/>
    <property type="match status" value="1"/>
</dbReference>
<dbReference type="GO" id="GO:0003700">
    <property type="term" value="F:DNA-binding transcription factor activity"/>
    <property type="evidence" value="ECO:0007669"/>
    <property type="project" value="InterPro"/>
</dbReference>
<evidence type="ECO:0000256" key="4">
    <source>
        <dbReference type="ARBA" id="ARBA00023163"/>
    </source>
</evidence>
<dbReference type="Pfam" id="PF03466">
    <property type="entry name" value="LysR_substrate"/>
    <property type="match status" value="1"/>
</dbReference>
<evidence type="ECO:0000259" key="5">
    <source>
        <dbReference type="PROSITE" id="PS50931"/>
    </source>
</evidence>
<keyword evidence="3 6" id="KW-0238">DNA-binding</keyword>
<evidence type="ECO:0000256" key="3">
    <source>
        <dbReference type="ARBA" id="ARBA00023125"/>
    </source>
</evidence>
<name>A0A1I2XKK5_9HYPH</name>
<keyword evidence="2" id="KW-0805">Transcription regulation</keyword>
<dbReference type="PROSITE" id="PS50931">
    <property type="entry name" value="HTH_LYSR"/>
    <property type="match status" value="1"/>
</dbReference>
<protein>
    <submittedName>
        <fullName evidence="6">DNA-binding transcriptional regulator, LysR family</fullName>
    </submittedName>
</protein>
<keyword evidence="7" id="KW-1185">Reference proteome</keyword>
<dbReference type="AlphaFoldDB" id="A0A1I2XKK5"/>
<dbReference type="InterPro" id="IPR050176">
    <property type="entry name" value="LTTR"/>
</dbReference>
<organism evidence="6 7">
    <name type="scientific">Methylobacterium gossipiicola</name>
    <dbReference type="NCBI Taxonomy" id="582675"/>
    <lineage>
        <taxon>Bacteria</taxon>
        <taxon>Pseudomonadati</taxon>
        <taxon>Pseudomonadota</taxon>
        <taxon>Alphaproteobacteria</taxon>
        <taxon>Hyphomicrobiales</taxon>
        <taxon>Methylobacteriaceae</taxon>
        <taxon>Methylobacterium</taxon>
    </lineage>
</organism>
<dbReference type="Proteomes" id="UP000199229">
    <property type="component" value="Unassembled WGS sequence"/>
</dbReference>
<evidence type="ECO:0000256" key="1">
    <source>
        <dbReference type="ARBA" id="ARBA00009437"/>
    </source>
</evidence>
<dbReference type="Gene3D" id="3.40.190.10">
    <property type="entry name" value="Periplasmic binding protein-like II"/>
    <property type="match status" value="2"/>
</dbReference>
<dbReference type="Gene3D" id="1.10.10.10">
    <property type="entry name" value="Winged helix-like DNA-binding domain superfamily/Winged helix DNA-binding domain"/>
    <property type="match status" value="1"/>
</dbReference>
<dbReference type="InterPro" id="IPR000847">
    <property type="entry name" value="LysR_HTH_N"/>
</dbReference>
<dbReference type="PRINTS" id="PR00039">
    <property type="entry name" value="HTHLYSR"/>
</dbReference>
<accession>A0A1I2XKK5</accession>
<dbReference type="InterPro" id="IPR036390">
    <property type="entry name" value="WH_DNA-bd_sf"/>
</dbReference>
<dbReference type="GO" id="GO:0003677">
    <property type="term" value="F:DNA binding"/>
    <property type="evidence" value="ECO:0007669"/>
    <property type="project" value="UniProtKB-KW"/>
</dbReference>
<comment type="similarity">
    <text evidence="1">Belongs to the LysR transcriptional regulatory family.</text>
</comment>
<dbReference type="SUPFAM" id="SSF46785">
    <property type="entry name" value="Winged helix' DNA-binding domain"/>
    <property type="match status" value="1"/>
</dbReference>
<dbReference type="PANTHER" id="PTHR30579">
    <property type="entry name" value="TRANSCRIPTIONAL REGULATOR"/>
    <property type="match status" value="1"/>
</dbReference>
<dbReference type="STRING" id="582675.SAMN05192565_1487"/>
<dbReference type="EMBL" id="FOPM01000048">
    <property type="protein sequence ID" value="SFH14033.1"/>
    <property type="molecule type" value="Genomic_DNA"/>
</dbReference>
<sequence length="316" mass="34240">MPPLPFDLDLLRTFVAIIDNGSFTRAARRLNLTQSAVSLQIKRLEDGLGRRLFDRADRALRLTPEGEILLGCARHMLTLGAEVLARIVKPEISGPVRLGTPEDFATVHLSEILARFSRSYPEVAFEVCCDFTVHLLDDFAKGRYDLILFKREPQGPGGGTEVWREVLDWVASPRLVRPDLNPVPLVLAPAPDVYRKRALAALDAAGRPWRIVYVSPSLAGLQAAVRGGLGVTVLPTEMIPPGLISVGRRLSLPKLSDTEIVLYRAPGPLTPAAELLSMAIVGALEQQSIGTSEADLSAAHKTAPWPAAGLVDTILS</sequence>
<dbReference type="FunFam" id="1.10.10.10:FF:000001">
    <property type="entry name" value="LysR family transcriptional regulator"/>
    <property type="match status" value="1"/>
</dbReference>
<evidence type="ECO:0000313" key="7">
    <source>
        <dbReference type="Proteomes" id="UP000199229"/>
    </source>
</evidence>
<feature type="domain" description="HTH lysR-type" evidence="5">
    <location>
        <begin position="6"/>
        <end position="63"/>
    </location>
</feature>